<dbReference type="EMBL" id="FPBV01000001">
    <property type="protein sequence ID" value="SFU39903.1"/>
    <property type="molecule type" value="Genomic_DNA"/>
</dbReference>
<name>A0A1I7FUP5_9BACL</name>
<sequence length="50" mass="6236">MGRRKKKIVRWHLLWRMEEGQRVWVYEPLTFSDLNSRLRDGWHVIGLDRD</sequence>
<dbReference type="AlphaFoldDB" id="A0A1I7FUP5"/>
<protein>
    <submittedName>
        <fullName evidence="1">Uncharacterized protein</fullName>
    </submittedName>
</protein>
<dbReference type="STRING" id="392015.SAMN05421543_101463"/>
<keyword evidence="2" id="KW-1185">Reference proteome</keyword>
<accession>A0A1I7FUP5</accession>
<organism evidence="1 2">
    <name type="scientific">Alicyclobacillus macrosporangiidus</name>
    <dbReference type="NCBI Taxonomy" id="392015"/>
    <lineage>
        <taxon>Bacteria</taxon>
        <taxon>Bacillati</taxon>
        <taxon>Bacillota</taxon>
        <taxon>Bacilli</taxon>
        <taxon>Bacillales</taxon>
        <taxon>Alicyclobacillaceae</taxon>
        <taxon>Alicyclobacillus</taxon>
    </lineage>
</organism>
<evidence type="ECO:0000313" key="1">
    <source>
        <dbReference type="EMBL" id="SFU39903.1"/>
    </source>
</evidence>
<reference evidence="2" key="1">
    <citation type="submission" date="2016-10" db="EMBL/GenBank/DDBJ databases">
        <authorList>
            <person name="Varghese N."/>
        </authorList>
    </citation>
    <scope>NUCLEOTIDE SEQUENCE [LARGE SCALE GENOMIC DNA]</scope>
    <source>
        <strain evidence="2">DSM 17980</strain>
    </source>
</reference>
<gene>
    <name evidence="1" type="ORF">SAMN05421543_101463</name>
</gene>
<dbReference type="Proteomes" id="UP000183508">
    <property type="component" value="Unassembled WGS sequence"/>
</dbReference>
<evidence type="ECO:0000313" key="2">
    <source>
        <dbReference type="Proteomes" id="UP000183508"/>
    </source>
</evidence>
<proteinExistence type="predicted"/>